<comment type="subunit">
    <text evidence="3">Heterotrimer of UreA (gamma), UreB (beta) and UreC (alpha) subunits. Three heterotrimers associate to form the active enzyme.</text>
</comment>
<dbReference type="NCBIfam" id="NF009682">
    <property type="entry name" value="PRK13203.1"/>
    <property type="match status" value="1"/>
</dbReference>
<comment type="pathway">
    <text evidence="3">Nitrogen metabolism; urea degradation; CO(2) and NH(3) from urea (urease route): step 1/1.</text>
</comment>
<comment type="caution">
    <text evidence="4">The sequence shown here is derived from an EMBL/GenBank/DDBJ whole genome shotgun (WGS) entry which is preliminary data.</text>
</comment>
<dbReference type="SUPFAM" id="SSF51278">
    <property type="entry name" value="Urease, beta-subunit"/>
    <property type="match status" value="1"/>
</dbReference>
<dbReference type="Proteomes" id="UP000289792">
    <property type="component" value="Unassembled WGS sequence"/>
</dbReference>
<dbReference type="GO" id="GO:0043419">
    <property type="term" value="P:urea catabolic process"/>
    <property type="evidence" value="ECO:0007669"/>
    <property type="project" value="UniProtKB-UniRule"/>
</dbReference>
<reference evidence="4 5" key="1">
    <citation type="submission" date="2019-01" db="EMBL/GenBank/DDBJ databases">
        <title>Genome sequence of the Antarctic species Gelidibacter gilvus ACAM 158(T).</title>
        <authorList>
            <person name="Bowman J.P."/>
        </authorList>
    </citation>
    <scope>NUCLEOTIDE SEQUENCE [LARGE SCALE GENOMIC DNA]</scope>
    <source>
        <strain evidence="4 5">IC158</strain>
    </source>
</reference>
<name>A0A4Q0XKC3_9FLAO</name>
<keyword evidence="3" id="KW-0963">Cytoplasm</keyword>
<dbReference type="InterPro" id="IPR050069">
    <property type="entry name" value="Urease_subunit"/>
</dbReference>
<protein>
    <recommendedName>
        <fullName evidence="3">Urease subunit beta</fullName>
        <ecNumber evidence="3">3.5.1.5</ecNumber>
    </recommendedName>
    <alternativeName>
        <fullName evidence="3">Urea amidohydrolase subunit beta</fullName>
    </alternativeName>
</protein>
<dbReference type="RefSeq" id="WP_129015823.1">
    <property type="nucleotide sequence ID" value="NZ_SDDZ01000001.1"/>
</dbReference>
<dbReference type="GO" id="GO:0009039">
    <property type="term" value="F:urease activity"/>
    <property type="evidence" value="ECO:0007669"/>
    <property type="project" value="UniProtKB-UniRule"/>
</dbReference>
<dbReference type="EC" id="3.5.1.5" evidence="3"/>
<dbReference type="PANTHER" id="PTHR33569:SF1">
    <property type="entry name" value="UREASE"/>
    <property type="match status" value="1"/>
</dbReference>
<dbReference type="HAMAP" id="MF_01954">
    <property type="entry name" value="Urease_beta"/>
    <property type="match status" value="1"/>
</dbReference>
<dbReference type="AlphaFoldDB" id="A0A4Q0XKC3"/>
<dbReference type="NCBIfam" id="TIGR00192">
    <property type="entry name" value="urease_beta"/>
    <property type="match status" value="1"/>
</dbReference>
<dbReference type="InterPro" id="IPR002019">
    <property type="entry name" value="Urease_beta-like"/>
</dbReference>
<accession>A0A4Q0XKC3</accession>
<dbReference type="FunFam" id="2.10.150.10:FF:000001">
    <property type="entry name" value="Urease subunit beta"/>
    <property type="match status" value="1"/>
</dbReference>
<evidence type="ECO:0000256" key="3">
    <source>
        <dbReference type="HAMAP-Rule" id="MF_01954"/>
    </source>
</evidence>
<keyword evidence="5" id="KW-1185">Reference proteome</keyword>
<dbReference type="Gene3D" id="2.10.150.10">
    <property type="entry name" value="Urease, beta subunit"/>
    <property type="match status" value="1"/>
</dbReference>
<keyword evidence="1 3" id="KW-0378">Hydrolase</keyword>
<sequence length="124" mass="13858">MIPGEYILKEEEIVCNAKQESITLKVINTGDRPVQVGSHFHFFEVNKEISFDREKAFGKRMDILSGTAIRLEPGEATEVQLIDIGGSRKFYGASNLTQGDTTSKESLAKAMKKMEAENFKNIKS</sequence>
<comment type="similarity">
    <text evidence="3">Belongs to the urease beta subunit family.</text>
</comment>
<evidence type="ECO:0000256" key="2">
    <source>
        <dbReference type="ARBA" id="ARBA00047778"/>
    </source>
</evidence>
<dbReference type="GO" id="GO:0035550">
    <property type="term" value="C:urease complex"/>
    <property type="evidence" value="ECO:0007669"/>
    <property type="project" value="InterPro"/>
</dbReference>
<dbReference type="Pfam" id="PF00699">
    <property type="entry name" value="Urease_beta"/>
    <property type="match status" value="1"/>
</dbReference>
<gene>
    <name evidence="3" type="primary">ureB</name>
    <name evidence="4" type="ORF">ESZ48_03065</name>
</gene>
<evidence type="ECO:0000313" key="4">
    <source>
        <dbReference type="EMBL" id="RXJ52689.1"/>
    </source>
</evidence>
<dbReference type="InterPro" id="IPR036461">
    <property type="entry name" value="Urease_betasu_sf"/>
</dbReference>
<evidence type="ECO:0000313" key="5">
    <source>
        <dbReference type="Proteomes" id="UP000289792"/>
    </source>
</evidence>
<comment type="subcellular location">
    <subcellularLocation>
        <location evidence="3">Cytoplasm</location>
    </subcellularLocation>
</comment>
<dbReference type="UniPathway" id="UPA00258">
    <property type="reaction ID" value="UER00370"/>
</dbReference>
<dbReference type="OrthoDB" id="9797217at2"/>
<evidence type="ECO:0000256" key="1">
    <source>
        <dbReference type="ARBA" id="ARBA00022801"/>
    </source>
</evidence>
<dbReference type="CDD" id="cd00407">
    <property type="entry name" value="Urease_beta"/>
    <property type="match status" value="1"/>
</dbReference>
<comment type="catalytic activity">
    <reaction evidence="2 3">
        <text>urea + 2 H2O + H(+) = hydrogencarbonate + 2 NH4(+)</text>
        <dbReference type="Rhea" id="RHEA:20557"/>
        <dbReference type="ChEBI" id="CHEBI:15377"/>
        <dbReference type="ChEBI" id="CHEBI:15378"/>
        <dbReference type="ChEBI" id="CHEBI:16199"/>
        <dbReference type="ChEBI" id="CHEBI:17544"/>
        <dbReference type="ChEBI" id="CHEBI:28938"/>
        <dbReference type="EC" id="3.5.1.5"/>
    </reaction>
</comment>
<proteinExistence type="inferred from homology"/>
<dbReference type="EMBL" id="SDDZ01000001">
    <property type="protein sequence ID" value="RXJ52689.1"/>
    <property type="molecule type" value="Genomic_DNA"/>
</dbReference>
<dbReference type="PANTHER" id="PTHR33569">
    <property type="entry name" value="UREASE"/>
    <property type="match status" value="1"/>
</dbReference>
<organism evidence="4 5">
    <name type="scientific">Gelidibacter gilvus</name>
    <dbReference type="NCBI Taxonomy" id="59602"/>
    <lineage>
        <taxon>Bacteria</taxon>
        <taxon>Pseudomonadati</taxon>
        <taxon>Bacteroidota</taxon>
        <taxon>Flavobacteriia</taxon>
        <taxon>Flavobacteriales</taxon>
        <taxon>Flavobacteriaceae</taxon>
        <taxon>Gelidibacter</taxon>
    </lineage>
</organism>